<feature type="region of interest" description="Disordered" evidence="9">
    <location>
        <begin position="71"/>
        <end position="106"/>
    </location>
</feature>
<dbReference type="AlphaFoldDB" id="A0AAY4A1W2"/>
<dbReference type="GO" id="GO:0005634">
    <property type="term" value="C:nucleus"/>
    <property type="evidence" value="ECO:0007669"/>
    <property type="project" value="UniProtKB-SubCell"/>
</dbReference>
<feature type="region of interest" description="Disordered" evidence="9">
    <location>
        <begin position="140"/>
        <end position="206"/>
    </location>
</feature>
<feature type="domain" description="HMG box" evidence="10">
    <location>
        <begin position="9"/>
        <end position="79"/>
    </location>
</feature>
<reference evidence="11" key="2">
    <citation type="submission" date="2025-08" db="UniProtKB">
        <authorList>
            <consortium name="Ensembl"/>
        </authorList>
    </citation>
    <scope>IDENTIFICATION</scope>
</reference>
<evidence type="ECO:0000256" key="4">
    <source>
        <dbReference type="ARBA" id="ARBA00022454"/>
    </source>
</evidence>
<evidence type="ECO:0000256" key="5">
    <source>
        <dbReference type="ARBA" id="ARBA00022737"/>
    </source>
</evidence>
<dbReference type="PROSITE" id="PS50118">
    <property type="entry name" value="HMG_BOX_2"/>
    <property type="match status" value="2"/>
</dbReference>
<feature type="compositionally biased region" description="Basic and acidic residues" evidence="9">
    <location>
        <begin position="153"/>
        <end position="167"/>
    </location>
</feature>
<evidence type="ECO:0000256" key="6">
    <source>
        <dbReference type="ARBA" id="ARBA00023125"/>
    </source>
</evidence>
<dbReference type="SUPFAM" id="SSF47095">
    <property type="entry name" value="HMG-box"/>
    <property type="match status" value="2"/>
</dbReference>
<dbReference type="Pfam" id="PF00505">
    <property type="entry name" value="HMG_box"/>
    <property type="match status" value="1"/>
</dbReference>
<name>A0AAY4A1W2_9TELE</name>
<dbReference type="InterPro" id="IPR009071">
    <property type="entry name" value="HMG_box_dom"/>
</dbReference>
<dbReference type="Ensembl" id="ENSDCDT00010003422.1">
    <property type="protein sequence ID" value="ENSDCDP00010003298.1"/>
    <property type="gene ID" value="ENSDCDG00010001520.1"/>
</dbReference>
<dbReference type="RefSeq" id="XP_028838746.1">
    <property type="nucleotide sequence ID" value="XM_028982913.1"/>
</dbReference>
<sequence length="206" mass="23443">MAKGDAGKPKGKTSAYAYFVKTCREEHKKKNPDIPVNFADFSKKCAGRWKTMSPKEKSKFEEMAKNDKARYDQEMVNYNPEKNPAKRGKKAKKDPNMPRRPPSGFFLFCSEKRPSIKAQYPNIGIGDVAKKLGEMWNNLTDSEKQPYVAKSNKLKDKYKKDLADYKKGSLGGGDKASKASSKDDDDDEDDDEEEEEDEDDEDEDDE</sequence>
<gene>
    <name evidence="11" type="primary">hmgb3b</name>
</gene>
<evidence type="ECO:0000256" key="7">
    <source>
        <dbReference type="ARBA" id="ARBA00023242"/>
    </source>
</evidence>
<keyword evidence="7 8" id="KW-0539">Nucleus</keyword>
<reference evidence="11 12" key="1">
    <citation type="submission" date="2020-06" db="EMBL/GenBank/DDBJ databases">
        <authorList>
            <consortium name="Wellcome Sanger Institute Data Sharing"/>
        </authorList>
    </citation>
    <scope>NUCLEOTIDE SEQUENCE [LARGE SCALE GENOMIC DNA]</scope>
</reference>
<dbReference type="RefSeq" id="XP_028838747.1">
    <property type="nucleotide sequence ID" value="XM_028982914.1"/>
</dbReference>
<accession>A0AAY4A1W2</accession>
<dbReference type="GO" id="GO:0005694">
    <property type="term" value="C:chromosome"/>
    <property type="evidence" value="ECO:0007669"/>
    <property type="project" value="UniProtKB-SubCell"/>
</dbReference>
<dbReference type="PANTHER" id="PTHR48112">
    <property type="entry name" value="HIGH MOBILITY GROUP PROTEIN DSP1"/>
    <property type="match status" value="1"/>
</dbReference>
<evidence type="ECO:0000313" key="11">
    <source>
        <dbReference type="Ensembl" id="ENSDCDP00010003298.1"/>
    </source>
</evidence>
<dbReference type="SMART" id="SM00398">
    <property type="entry name" value="HMG"/>
    <property type="match status" value="2"/>
</dbReference>
<proteinExistence type="inferred from homology"/>
<evidence type="ECO:0000256" key="2">
    <source>
        <dbReference type="ARBA" id="ARBA00004286"/>
    </source>
</evidence>
<organism evidence="11 12">
    <name type="scientific">Denticeps clupeoides</name>
    <name type="common">denticle herring</name>
    <dbReference type="NCBI Taxonomy" id="299321"/>
    <lineage>
        <taxon>Eukaryota</taxon>
        <taxon>Metazoa</taxon>
        <taxon>Chordata</taxon>
        <taxon>Craniata</taxon>
        <taxon>Vertebrata</taxon>
        <taxon>Euteleostomi</taxon>
        <taxon>Actinopterygii</taxon>
        <taxon>Neopterygii</taxon>
        <taxon>Teleostei</taxon>
        <taxon>Clupei</taxon>
        <taxon>Clupeiformes</taxon>
        <taxon>Denticipitoidei</taxon>
        <taxon>Denticipitidae</taxon>
        <taxon>Denticeps</taxon>
    </lineage>
</organism>
<dbReference type="PANTHER" id="PTHR48112:SF32">
    <property type="entry name" value="HIGH MOBILITY GROUP PROTEIN B3"/>
    <property type="match status" value="1"/>
</dbReference>
<feature type="domain" description="HMG box" evidence="10">
    <location>
        <begin position="98"/>
        <end position="166"/>
    </location>
</feature>
<dbReference type="InterPro" id="IPR050342">
    <property type="entry name" value="HMGB"/>
</dbReference>
<dbReference type="Pfam" id="PF09011">
    <property type="entry name" value="HMG_box_2"/>
    <property type="match status" value="1"/>
</dbReference>
<dbReference type="Gene3D" id="1.10.30.10">
    <property type="entry name" value="High mobility group box domain"/>
    <property type="match status" value="2"/>
</dbReference>
<comment type="subcellular location">
    <subcellularLocation>
        <location evidence="2">Chromosome</location>
    </subcellularLocation>
    <subcellularLocation>
        <location evidence="1">Nucleus</location>
    </subcellularLocation>
</comment>
<keyword evidence="5" id="KW-0677">Repeat</keyword>
<dbReference type="GeneID" id="114792077"/>
<comment type="similarity">
    <text evidence="3">Belongs to the HMGB family.</text>
</comment>
<dbReference type="FunFam" id="1.10.30.10:FF:000013">
    <property type="entry name" value="High mobility group protein B3"/>
    <property type="match status" value="1"/>
</dbReference>
<keyword evidence="4" id="KW-0158">Chromosome</keyword>
<keyword evidence="12" id="KW-1185">Reference proteome</keyword>
<evidence type="ECO:0000313" key="12">
    <source>
        <dbReference type="Proteomes" id="UP000694580"/>
    </source>
</evidence>
<keyword evidence="6 8" id="KW-0238">DNA-binding</keyword>
<feature type="compositionally biased region" description="Acidic residues" evidence="9">
    <location>
        <begin position="183"/>
        <end position="206"/>
    </location>
</feature>
<evidence type="ECO:0000256" key="8">
    <source>
        <dbReference type="PROSITE-ProRule" id="PRU00267"/>
    </source>
</evidence>
<protein>
    <recommendedName>
        <fullName evidence="10">HMG box domain-containing protein</fullName>
    </recommendedName>
</protein>
<dbReference type="PRINTS" id="PR00886">
    <property type="entry name" value="HIGHMOBLTY12"/>
</dbReference>
<evidence type="ECO:0000259" key="10">
    <source>
        <dbReference type="PROSITE" id="PS50118"/>
    </source>
</evidence>
<evidence type="ECO:0000256" key="1">
    <source>
        <dbReference type="ARBA" id="ARBA00004123"/>
    </source>
</evidence>
<dbReference type="GeneTree" id="ENSGT00940000153299"/>
<reference evidence="11" key="3">
    <citation type="submission" date="2025-09" db="UniProtKB">
        <authorList>
            <consortium name="Ensembl"/>
        </authorList>
    </citation>
    <scope>IDENTIFICATION</scope>
</reference>
<dbReference type="GO" id="GO:0003677">
    <property type="term" value="F:DNA binding"/>
    <property type="evidence" value="ECO:0007669"/>
    <property type="project" value="UniProtKB-UniRule"/>
</dbReference>
<dbReference type="InterPro" id="IPR036910">
    <property type="entry name" value="HMG_box_dom_sf"/>
</dbReference>
<dbReference type="Proteomes" id="UP000694580">
    <property type="component" value="Chromosome 6"/>
</dbReference>
<evidence type="ECO:0000256" key="3">
    <source>
        <dbReference type="ARBA" id="ARBA00008774"/>
    </source>
</evidence>
<evidence type="ECO:0000256" key="9">
    <source>
        <dbReference type="SAM" id="MobiDB-lite"/>
    </source>
</evidence>
<dbReference type="CDD" id="cd21978">
    <property type="entry name" value="HMG-box_HMGB_rpt1"/>
    <property type="match status" value="1"/>
</dbReference>
<feature type="DNA-binding region" description="HMG box" evidence="8">
    <location>
        <begin position="9"/>
        <end position="79"/>
    </location>
</feature>
<feature type="DNA-binding region" description="HMG box" evidence="8">
    <location>
        <begin position="98"/>
        <end position="166"/>
    </location>
</feature>